<dbReference type="VEuPathDB" id="FungiDB:PTTG_25850"/>
<organism evidence="3">
    <name type="scientific">Puccinia triticina (isolate 1-1 / race 1 (BBBD))</name>
    <name type="common">Brown leaf rust fungus</name>
    <dbReference type="NCBI Taxonomy" id="630390"/>
    <lineage>
        <taxon>Eukaryota</taxon>
        <taxon>Fungi</taxon>
        <taxon>Dikarya</taxon>
        <taxon>Basidiomycota</taxon>
        <taxon>Pucciniomycotina</taxon>
        <taxon>Pucciniomycetes</taxon>
        <taxon>Pucciniales</taxon>
        <taxon>Pucciniaceae</taxon>
        <taxon>Puccinia</taxon>
    </lineage>
</organism>
<dbReference type="EMBL" id="ADAS02000010">
    <property type="protein sequence ID" value="OAV97862.1"/>
    <property type="molecule type" value="Genomic_DNA"/>
</dbReference>
<evidence type="ECO:0000313" key="3">
    <source>
        <dbReference type="EMBL" id="OAV97862.1"/>
    </source>
</evidence>
<feature type="region of interest" description="Disordered" evidence="1">
    <location>
        <begin position="135"/>
        <end position="190"/>
    </location>
</feature>
<evidence type="ECO:0000313" key="5">
    <source>
        <dbReference type="Proteomes" id="UP000005240"/>
    </source>
</evidence>
<reference evidence="3" key="1">
    <citation type="submission" date="2009-11" db="EMBL/GenBank/DDBJ databases">
        <authorList>
            <consortium name="The Broad Institute Genome Sequencing Platform"/>
            <person name="Ward D."/>
            <person name="Feldgarden M."/>
            <person name="Earl A."/>
            <person name="Young S.K."/>
            <person name="Zeng Q."/>
            <person name="Koehrsen M."/>
            <person name="Alvarado L."/>
            <person name="Berlin A."/>
            <person name="Bochicchio J."/>
            <person name="Borenstein D."/>
            <person name="Chapman S.B."/>
            <person name="Chen Z."/>
            <person name="Engels R."/>
            <person name="Freedman E."/>
            <person name="Gellesch M."/>
            <person name="Goldberg J."/>
            <person name="Griggs A."/>
            <person name="Gujja S."/>
            <person name="Heilman E."/>
            <person name="Heiman D."/>
            <person name="Hepburn T."/>
            <person name="Howarth C."/>
            <person name="Jen D."/>
            <person name="Larson L."/>
            <person name="Lewis B."/>
            <person name="Mehta T."/>
            <person name="Park D."/>
            <person name="Pearson M."/>
            <person name="Roberts A."/>
            <person name="Saif S."/>
            <person name="Shea T."/>
            <person name="Shenoy N."/>
            <person name="Sisk P."/>
            <person name="Stolte C."/>
            <person name="Sykes S."/>
            <person name="Thomson T."/>
            <person name="Walk T."/>
            <person name="White J."/>
            <person name="Yandava C."/>
            <person name="Izard J."/>
            <person name="Baranova O.V."/>
            <person name="Blanton J.M."/>
            <person name="Tanner A.C."/>
            <person name="Dewhirst F.E."/>
            <person name="Haas B."/>
            <person name="Nusbaum C."/>
            <person name="Birren B."/>
        </authorList>
    </citation>
    <scope>NUCLEOTIDE SEQUENCE [LARGE SCALE GENOMIC DNA]</scope>
    <source>
        <strain evidence="3">1-1 BBBD Race 1</strain>
    </source>
</reference>
<gene>
    <name evidence="3" type="ORF">PTTG_25850</name>
</gene>
<keyword evidence="2" id="KW-0732">Signal</keyword>
<name>A0A180H037_PUCT1</name>
<evidence type="ECO:0000313" key="4">
    <source>
        <dbReference type="EnsemblFungi" id="PTTG_25850-t43_1-p1"/>
    </source>
</evidence>
<dbReference type="AlphaFoldDB" id="A0A180H037"/>
<reference evidence="3" key="2">
    <citation type="submission" date="2016-05" db="EMBL/GenBank/DDBJ databases">
        <title>Comparative analysis highlights variable genome content of wheat rusts and divergence of the mating loci.</title>
        <authorList>
            <person name="Cuomo C.A."/>
            <person name="Bakkeren G."/>
            <person name="Szabo L."/>
            <person name="Khalil H."/>
            <person name="Joly D."/>
            <person name="Goldberg J."/>
            <person name="Young S."/>
            <person name="Zeng Q."/>
            <person name="Fellers J."/>
        </authorList>
    </citation>
    <scope>NUCLEOTIDE SEQUENCE [LARGE SCALE GENOMIC DNA]</scope>
    <source>
        <strain evidence="3">1-1 BBBD Race 1</strain>
    </source>
</reference>
<evidence type="ECO:0000256" key="2">
    <source>
        <dbReference type="SAM" id="SignalP"/>
    </source>
</evidence>
<proteinExistence type="predicted"/>
<protein>
    <submittedName>
        <fullName evidence="3 4">Uncharacterized protein</fullName>
    </submittedName>
</protein>
<sequence>MQVRIHHLLTALLLAVSCNGMEDLPHDYQSFFGMGVPAPGYMDDFMSLFPEIDHSPNFYPTPSNVENQVSPEDHAEFTSRNPEFLAVPQIYEGQCPPMQHAENPPSSNPADESPLVSGCHIKSVARTLASPLEKSSCRVPLGTTAPKSGPNVGDDRTRKSPTLTARRKSLKKSTCSRPKTAASKLQDSSYAAGTPAGDLMLSASPPILSPSSSMDPKDRKPIIWRSEIKEEPGNSKGPSISWSTSWRNKLHTVQFPYSSIVKTENCIAGELQTGKNWEGKKLSFDRLAFTNYESADRNLHPNIINLIGIISEQGPACGELIMTKRQFK</sequence>
<dbReference type="Proteomes" id="UP000005240">
    <property type="component" value="Unassembled WGS sequence"/>
</dbReference>
<dbReference type="PROSITE" id="PS51257">
    <property type="entry name" value="PROKAR_LIPOPROTEIN"/>
    <property type="match status" value="1"/>
</dbReference>
<evidence type="ECO:0000256" key="1">
    <source>
        <dbReference type="SAM" id="MobiDB-lite"/>
    </source>
</evidence>
<feature type="signal peptide" evidence="2">
    <location>
        <begin position="1"/>
        <end position="20"/>
    </location>
</feature>
<keyword evidence="5" id="KW-1185">Reference proteome</keyword>
<accession>A0A180H037</accession>
<feature type="region of interest" description="Disordered" evidence="1">
    <location>
        <begin position="95"/>
        <end position="116"/>
    </location>
</feature>
<dbReference type="EnsemblFungi" id="PTTG_25850-t43_1">
    <property type="protein sequence ID" value="PTTG_25850-t43_1-p1"/>
    <property type="gene ID" value="PTTG_25850"/>
</dbReference>
<reference evidence="4 5" key="3">
    <citation type="journal article" date="2017" name="G3 (Bethesda)">
        <title>Comparative analysis highlights variable genome content of wheat rusts and divergence of the mating loci.</title>
        <authorList>
            <person name="Cuomo C.A."/>
            <person name="Bakkeren G."/>
            <person name="Khalil H.B."/>
            <person name="Panwar V."/>
            <person name="Joly D."/>
            <person name="Linning R."/>
            <person name="Sakthikumar S."/>
            <person name="Song X."/>
            <person name="Adiconis X."/>
            <person name="Fan L."/>
            <person name="Goldberg J.M."/>
            <person name="Levin J.Z."/>
            <person name="Young S."/>
            <person name="Zeng Q."/>
            <person name="Anikster Y."/>
            <person name="Bruce M."/>
            <person name="Wang M."/>
            <person name="Yin C."/>
            <person name="McCallum B."/>
            <person name="Szabo L.J."/>
            <person name="Hulbert S."/>
            <person name="Chen X."/>
            <person name="Fellers J.P."/>
        </authorList>
    </citation>
    <scope>NUCLEOTIDE SEQUENCE</scope>
    <source>
        <strain evidence="4">isolate 1-1 / race 1 (BBBD)</strain>
        <strain evidence="5">Isolate 1-1 / race 1 (BBBD)</strain>
    </source>
</reference>
<feature type="compositionally biased region" description="Polar residues" evidence="1">
    <location>
        <begin position="172"/>
        <end position="190"/>
    </location>
</feature>
<feature type="chain" id="PRO_5008110488" evidence="2">
    <location>
        <begin position="21"/>
        <end position="328"/>
    </location>
</feature>
<reference evidence="4" key="4">
    <citation type="submission" date="2025-05" db="UniProtKB">
        <authorList>
            <consortium name="EnsemblFungi"/>
        </authorList>
    </citation>
    <scope>IDENTIFICATION</scope>
    <source>
        <strain evidence="4">isolate 1-1 / race 1 (BBBD)</strain>
    </source>
</reference>